<accession>A0AC61L214</accession>
<name>A0AC61L214_9EURY</name>
<sequence>MPKRPLSHTTRLPSEYGNGIRMTNKTRVALKLAYIGDQYHGFQIQQNAHAIESEIFAALEKNDVVDGIKEARYSSAARTDRGVHASGQIIAFDTGAGFGDSLPRIINHDLPDDIWAWAYAEVPSGFDARRDAVRRDYRYYLYDQGYNVPAMKESSRLFTGTHDFSNFARKIEGVVRTINRIEICERDGFIIIDVSAPSFLWNMVRRIAAALEQIGAGSQDSGWIKELLDPKRHPVHRGIKPAPAYGLVLRSVAFEGVEWIEDEYSKGRMRDAFVDVRIRHATMNAIYSGL</sequence>
<dbReference type="EMBL" id="PQXF01000020">
    <property type="protein sequence ID" value="PXF60001.1"/>
    <property type="molecule type" value="Genomic_DNA"/>
</dbReference>
<comment type="caution">
    <text evidence="1">The sequence shown here is derived from an EMBL/GenBank/DDBJ whole genome shotgun (WGS) entry which is preliminary data.</text>
</comment>
<evidence type="ECO:0000313" key="1">
    <source>
        <dbReference type="EMBL" id="PXF60001.1"/>
    </source>
</evidence>
<reference evidence="1" key="1">
    <citation type="submission" date="2018-01" db="EMBL/GenBank/DDBJ databases">
        <authorList>
            <person name="Krukenberg V."/>
        </authorList>
    </citation>
    <scope>NUCLEOTIDE SEQUENCE</scope>
    <source>
        <strain evidence="1">E20ANME2</strain>
    </source>
</reference>
<dbReference type="Proteomes" id="UP000248329">
    <property type="component" value="Unassembled WGS sequence"/>
</dbReference>
<organism evidence="1 2">
    <name type="scientific">Candidatus Methanogaster sp</name>
    <dbReference type="NCBI Taxonomy" id="3386292"/>
    <lineage>
        <taxon>Archaea</taxon>
        <taxon>Methanobacteriati</taxon>
        <taxon>Methanobacteriota</taxon>
        <taxon>Stenosarchaea group</taxon>
        <taxon>Methanomicrobia</taxon>
        <taxon>Methanosarcinales</taxon>
        <taxon>ANME-2 cluster</taxon>
        <taxon>Candidatus Methanogasteraceae</taxon>
        <taxon>Candidatus Methanogaster</taxon>
    </lineage>
</organism>
<evidence type="ECO:0000313" key="2">
    <source>
        <dbReference type="Proteomes" id="UP000248329"/>
    </source>
</evidence>
<gene>
    <name evidence="1" type="ORF">C4B59_10255</name>
</gene>
<protein>
    <submittedName>
        <fullName evidence="1">tRNA pseudouridine(38-40) synthase TruA</fullName>
    </submittedName>
</protein>
<proteinExistence type="predicted"/>